<evidence type="ECO:0000313" key="3">
    <source>
        <dbReference type="Proteomes" id="UP000502117"/>
    </source>
</evidence>
<dbReference type="GeneID" id="88622633"/>
<name>A0A6G7LN73_9GAMM</name>
<reference evidence="2 3" key="1">
    <citation type="submission" date="2019-11" db="EMBL/GenBank/DDBJ databases">
        <title>Complete Genome Sequence of Shewanella chilikensis Strain DC57, Isolated from Corroded Seal Rings at a floating production facility in Australia.</title>
        <authorList>
            <person name="Salgar-Chaparro S.J."/>
            <person name="Castillo-Villamizar G.A."/>
            <person name="Poehlein A."/>
            <person name="Daniel R."/>
            <person name="Machuca L."/>
        </authorList>
    </citation>
    <scope>NUCLEOTIDE SEQUENCE [LARGE SCALE GENOMIC DNA]</scope>
    <source>
        <strain evidence="2 3">DC57</strain>
    </source>
</reference>
<evidence type="ECO:0008006" key="4">
    <source>
        <dbReference type="Google" id="ProtNLM"/>
    </source>
</evidence>
<dbReference type="AlphaFoldDB" id="A0A6G7LN73"/>
<evidence type="ECO:0000313" key="2">
    <source>
        <dbReference type="EMBL" id="QIJ03219.1"/>
    </source>
</evidence>
<dbReference type="InterPro" id="IPR046516">
    <property type="entry name" value="DUF6694"/>
</dbReference>
<gene>
    <name evidence="2" type="ORF">GII14_02860</name>
</gene>
<evidence type="ECO:0000256" key="1">
    <source>
        <dbReference type="SAM" id="SignalP"/>
    </source>
</evidence>
<proteinExistence type="predicted"/>
<dbReference type="Proteomes" id="UP000502117">
    <property type="component" value="Chromosome"/>
</dbReference>
<dbReference type="Pfam" id="PF20404">
    <property type="entry name" value="DUF6694"/>
    <property type="match status" value="1"/>
</dbReference>
<sequence>MKNIIIAVFLTGLVACSSTPTAMVFDGSSAESTQRGVISIMRTLNSHDKQEFVMALMKIQHAEFDSPLAAMKHSDQAGQIDFALVGKKIDGLTLEQVLKLAQKPSNR</sequence>
<accession>A0A6G7LN73</accession>
<dbReference type="PROSITE" id="PS51257">
    <property type="entry name" value="PROKAR_LIPOPROTEIN"/>
    <property type="match status" value="1"/>
</dbReference>
<organism evidence="2 3">
    <name type="scientific">Shewanella chilikensis</name>
    <dbReference type="NCBI Taxonomy" id="558541"/>
    <lineage>
        <taxon>Bacteria</taxon>
        <taxon>Pseudomonadati</taxon>
        <taxon>Pseudomonadota</taxon>
        <taxon>Gammaproteobacteria</taxon>
        <taxon>Alteromonadales</taxon>
        <taxon>Shewanellaceae</taxon>
        <taxon>Shewanella</taxon>
    </lineage>
</organism>
<dbReference type="RefSeq" id="WP_143078423.1">
    <property type="nucleotide sequence ID" value="NZ_CP045857.1"/>
</dbReference>
<dbReference type="EMBL" id="CP045857">
    <property type="protein sequence ID" value="QIJ03219.1"/>
    <property type="molecule type" value="Genomic_DNA"/>
</dbReference>
<dbReference type="KEGG" id="schk:GII14_02860"/>
<feature type="signal peptide" evidence="1">
    <location>
        <begin position="1"/>
        <end position="22"/>
    </location>
</feature>
<feature type="chain" id="PRO_5026125513" description="Lipoprotein" evidence="1">
    <location>
        <begin position="23"/>
        <end position="107"/>
    </location>
</feature>
<protein>
    <recommendedName>
        <fullName evidence="4">Lipoprotein</fullName>
    </recommendedName>
</protein>
<keyword evidence="1" id="KW-0732">Signal</keyword>